<organism evidence="1 2">
    <name type="scientific">Streptococcus thermophilus M17PTZA496</name>
    <dbReference type="NCBI Taxonomy" id="1433289"/>
    <lineage>
        <taxon>Bacteria</taxon>
        <taxon>Bacillati</taxon>
        <taxon>Bacillota</taxon>
        <taxon>Bacilli</taxon>
        <taxon>Lactobacillales</taxon>
        <taxon>Streptococcaceae</taxon>
        <taxon>Streptococcus</taxon>
    </lineage>
</organism>
<dbReference type="Proteomes" id="UP000024559">
    <property type="component" value="Chromosome"/>
</dbReference>
<dbReference type="HOGENOM" id="CLU_220081_0_0_9"/>
<sequence>MNEVAKSENQKEESIKKTYNLLIYLKMRQISKQQISLK</sequence>
<name>A0A0E2Q3N3_STRTR</name>
<evidence type="ECO:0000313" key="2">
    <source>
        <dbReference type="Proteomes" id="UP000024559"/>
    </source>
</evidence>
<dbReference type="PATRIC" id="fig|1433289.7.peg.114"/>
<reference evidence="2" key="1">
    <citation type="submission" date="2013-12" db="EMBL/GenBank/DDBJ databases">
        <title>Genome sequences of Streptococcus thermophilus strains MTH17CL396 and M17PTZA496 isolated from Fontina cheese in Valle d'Aosta region (Italy).</title>
        <authorList>
            <person name="Treu L."/>
            <person name="Giacomini A."/>
            <person name="Corich V."/>
            <person name="Vendramin V."/>
            <person name="Bovo B."/>
        </authorList>
    </citation>
    <scope>NUCLEOTIDE SEQUENCE [LARGE SCALE GENOMIC DNA]</scope>
    <source>
        <strain evidence="2">M17PTZA496</strain>
    </source>
</reference>
<dbReference type="AlphaFoldDB" id="A0A0E2Q3N3"/>
<evidence type="ECO:0000313" key="1">
    <source>
        <dbReference type="EMBL" id="ETW91831.1"/>
    </source>
</evidence>
<gene>
    <name evidence="1" type="ORF">X841_00715</name>
</gene>
<comment type="caution">
    <text evidence="1">The sequence shown here is derived from an EMBL/GenBank/DDBJ whole genome shotgun (WGS) entry which is preliminary data.</text>
</comment>
<proteinExistence type="predicted"/>
<dbReference type="EMBL" id="AZJT01000006">
    <property type="protein sequence ID" value="ETW91831.1"/>
    <property type="molecule type" value="Genomic_DNA"/>
</dbReference>
<protein>
    <submittedName>
        <fullName evidence="1">Uncharacterized protein</fullName>
    </submittedName>
</protein>
<accession>A0A0E2Q3N3</accession>